<dbReference type="GO" id="GO:0005096">
    <property type="term" value="F:GTPase activator activity"/>
    <property type="evidence" value="ECO:0007669"/>
    <property type="project" value="InterPro"/>
</dbReference>
<feature type="region of interest" description="Disordered" evidence="1">
    <location>
        <begin position="874"/>
        <end position="942"/>
    </location>
</feature>
<feature type="compositionally biased region" description="Polar residues" evidence="1">
    <location>
        <begin position="920"/>
        <end position="929"/>
    </location>
</feature>
<gene>
    <name evidence="2" type="ORF">BDV30DRAFT_220366</name>
</gene>
<sequence length="1036" mass="114290">MEHISTLCAISTVGIAATGFALGRVDRDSPKPARFRKKTFPLHDQRARATDPPRSPLDDAVQAGPSTPFTTVEIKSTSQFKPFHASGGESTAGNHPQCPNHRRKSSLAGIILRRRGQTLSTPPLRVEEDSSTALHSRRPSSSWVRRLSFQPGNRGSCQSPTSPMLNGPTSPTHSRPSSQRRAPNKLVKRPPSQSSSAHFQFAHAPSPPSTTLFRRPATSHQRSENLRHKATHSLNFEPSLTNTPLLPPNRESSVVDISWQPYLTATYDGASDRLARRLSTATKPKEHGLRRILPSTGTIPALLLANSITNKEYSTGISSPETVPTSPVQFRDPFKPSDTSRDLETSLAPEENHRQPSISVSNDSKSAIPASGNADAHKPLSTALARPKMRAISAPLPTFANPEGAILLSPRSRARRNITDPNVFRRPPIASRADGFTAPGFMGSSCKRATSSSRLDIGYLRETGQRPLTSDGVALSVLQGPIRQRRKRHSIAASDPASTVIGSDDTRIFTSGEEDETDFLSDTAFDSIRTHITTSSNSGLHSPRVETIFDRDLPLSNAGEESLRVKQFASHYGFASQPFDDSHNHSDLKLTPISISLPDPQEKNMHEEASRISFPSDLTDDEDAHSLVAALPGEIVKLDEQSKYPRMSLNNYERNYAGRDILFAHGRSDIPLELTKSNSRSVTNEMFEFCPRMNIFDWSEQPRNDREASGPDGRPRTVHGKHGPELRGSRAPGRKAPNTLHLRSQSVPVSREYPATNETRQTSGKFGTWGLGSKGVSEDWDSDFDFEDADESIISENMRTNKNVARRSMIVPQAIMERQASLHGQFGQVQELTLLVEELKRLRHQASFLGIVRGPSNELWKEAEGIVNLATLDDEEHSHSPPGSPSSLTFSFDDSEEESANTNDPFKRVSGESWRASFSEPLSPNQTTTDSDHTEPPTKANSVLDLIYQQRISRDSSFMNRQSPKSKKLPFDTQSLRDLVIRAGVVTRALKEVIRRAEGVAPESDENMHHSVPPFSRIFNQSTNDDVSTFETHCIG</sequence>
<feature type="compositionally biased region" description="Polar residues" evidence="1">
    <location>
        <begin position="355"/>
        <end position="365"/>
    </location>
</feature>
<keyword evidence="3" id="KW-1185">Reference proteome</keyword>
<evidence type="ECO:0000256" key="1">
    <source>
        <dbReference type="SAM" id="MobiDB-lite"/>
    </source>
</evidence>
<evidence type="ECO:0000313" key="3">
    <source>
        <dbReference type="Proteomes" id="UP000326289"/>
    </source>
</evidence>
<accession>A0A5N6ILS7</accession>
<dbReference type="GO" id="GO:1902412">
    <property type="term" value="P:regulation of mitotic cytokinesis"/>
    <property type="evidence" value="ECO:0007669"/>
    <property type="project" value="InterPro"/>
</dbReference>
<feature type="region of interest" description="Disordered" evidence="1">
    <location>
        <begin position="700"/>
        <end position="766"/>
    </location>
</feature>
<feature type="compositionally biased region" description="Basic and acidic residues" evidence="1">
    <location>
        <begin position="700"/>
        <end position="715"/>
    </location>
</feature>
<feature type="compositionally biased region" description="Polar residues" evidence="1">
    <location>
        <begin position="131"/>
        <end position="143"/>
    </location>
</feature>
<dbReference type="Pfam" id="PF20162">
    <property type="entry name" value="Etd1"/>
    <property type="match status" value="1"/>
</dbReference>
<organism evidence="2 3">
    <name type="scientific">Aspergillus minisclerotigenes</name>
    <dbReference type="NCBI Taxonomy" id="656917"/>
    <lineage>
        <taxon>Eukaryota</taxon>
        <taxon>Fungi</taxon>
        <taxon>Dikarya</taxon>
        <taxon>Ascomycota</taxon>
        <taxon>Pezizomycotina</taxon>
        <taxon>Eurotiomycetes</taxon>
        <taxon>Eurotiomycetidae</taxon>
        <taxon>Eurotiales</taxon>
        <taxon>Aspergillaceae</taxon>
        <taxon>Aspergillus</taxon>
        <taxon>Aspergillus subgen. Circumdati</taxon>
    </lineage>
</organism>
<name>A0A5N6ILS7_9EURO</name>
<feature type="compositionally biased region" description="Polar residues" evidence="1">
    <location>
        <begin position="756"/>
        <end position="765"/>
    </location>
</feature>
<dbReference type="EMBL" id="ML732907">
    <property type="protein sequence ID" value="KAB8267338.1"/>
    <property type="molecule type" value="Genomic_DNA"/>
</dbReference>
<dbReference type="Proteomes" id="UP000326289">
    <property type="component" value="Unassembled WGS sequence"/>
</dbReference>
<proteinExistence type="predicted"/>
<feature type="compositionally biased region" description="Polar residues" evidence="1">
    <location>
        <begin position="315"/>
        <end position="328"/>
    </location>
</feature>
<dbReference type="InterPro" id="IPR045342">
    <property type="entry name" value="Etd1"/>
</dbReference>
<dbReference type="AlphaFoldDB" id="A0A5N6ILS7"/>
<feature type="region of interest" description="Disordered" evidence="1">
    <location>
        <begin position="114"/>
        <end position="227"/>
    </location>
</feature>
<feature type="compositionally biased region" description="Polar residues" evidence="1">
    <location>
        <begin position="150"/>
        <end position="181"/>
    </location>
</feature>
<feature type="compositionally biased region" description="Basic and acidic residues" evidence="1">
    <location>
        <begin position="332"/>
        <end position="354"/>
    </location>
</feature>
<feature type="compositionally biased region" description="Basic and acidic residues" evidence="1">
    <location>
        <begin position="41"/>
        <end position="51"/>
    </location>
</feature>
<reference evidence="2 3" key="1">
    <citation type="submission" date="2019-04" db="EMBL/GenBank/DDBJ databases">
        <title>Fungal friends and foes A comparative genomics study of 23 Aspergillus species from section Flavi.</title>
        <authorList>
            <consortium name="DOE Joint Genome Institute"/>
            <person name="Kjaerbolling I."/>
            <person name="Vesth T.C."/>
            <person name="Frisvad J.C."/>
            <person name="Nybo J.L."/>
            <person name="Theobald S."/>
            <person name="Kildgaard S."/>
            <person name="Petersen T.I."/>
            <person name="Kuo A."/>
            <person name="Sato A."/>
            <person name="Lyhne E.K."/>
            <person name="Kogle M.E."/>
            <person name="Wiebenga A."/>
            <person name="Kun R.S."/>
            <person name="Lubbers R.J."/>
            <person name="Makela M.R."/>
            <person name="Barry K."/>
            <person name="Chovatia M."/>
            <person name="Clum A."/>
            <person name="Daum C."/>
            <person name="Haridas S."/>
            <person name="He G."/>
            <person name="LaButti K."/>
            <person name="Lipzen A."/>
            <person name="Mondo S."/>
            <person name="Pangilinan J."/>
            <person name="Riley R."/>
            <person name="Salamov A."/>
            <person name="Simmons B.A."/>
            <person name="Magnuson J.K."/>
            <person name="Henrissat B."/>
            <person name="Mortensen U.H."/>
            <person name="Larsen T.O."/>
            <person name="De vries R.P."/>
            <person name="Grigoriev I.V."/>
            <person name="Machida M."/>
            <person name="Baker S.E."/>
            <person name="Andersen M.R."/>
        </authorList>
    </citation>
    <scope>NUCLEOTIDE SEQUENCE [LARGE SCALE GENOMIC DNA]</scope>
    <source>
        <strain evidence="2 3">CBS 117635</strain>
    </source>
</reference>
<protein>
    <submittedName>
        <fullName evidence="2">Uncharacterized protein</fullName>
    </submittedName>
</protein>
<feature type="region of interest" description="Disordered" evidence="1">
    <location>
        <begin position="81"/>
        <end position="102"/>
    </location>
</feature>
<evidence type="ECO:0000313" key="2">
    <source>
        <dbReference type="EMBL" id="KAB8267338.1"/>
    </source>
</evidence>
<feature type="region of interest" description="Disordered" evidence="1">
    <location>
        <begin position="315"/>
        <end position="379"/>
    </location>
</feature>
<feature type="region of interest" description="Disordered" evidence="1">
    <location>
        <begin position="28"/>
        <end position="68"/>
    </location>
</feature>